<feature type="compositionally biased region" description="Basic and acidic residues" evidence="1">
    <location>
        <begin position="149"/>
        <end position="159"/>
    </location>
</feature>
<keyword evidence="2" id="KW-0732">Signal</keyword>
<sequence length="230" mass="25308">MSVMPSRSSTLAVAAFVAAFALAPLSAHAQWWRGAPKDFEDCADLAEKAKSREDKTAQLADCNAKFAGRRKPGGGYTYYDFMQDRSFDIAGPNPTPDEQRKIDQEYTGYLEKERRSSIVAAFNAKQLERQDKQQVRPPQLQQVSLHGEPVHNEPVHSEPAKVPAPVARPVKPRTAAAPLPKVRPQAASCVKGTFSCEWPRLSEGLDGLKKLFTPASPPPTKVAKRTDVSR</sequence>
<organism evidence="3">
    <name type="scientific">Bradyrhizobium quebecense</name>
    <dbReference type="NCBI Taxonomy" id="2748629"/>
    <lineage>
        <taxon>Bacteria</taxon>
        <taxon>Pseudomonadati</taxon>
        <taxon>Pseudomonadota</taxon>
        <taxon>Alphaproteobacteria</taxon>
        <taxon>Hyphomicrobiales</taxon>
        <taxon>Nitrobacteraceae</taxon>
        <taxon>Bradyrhizobium</taxon>
    </lineage>
</organism>
<proteinExistence type="predicted"/>
<feature type="signal peptide" evidence="2">
    <location>
        <begin position="1"/>
        <end position="29"/>
    </location>
</feature>
<dbReference type="EMBL" id="JABWSX010000001">
    <property type="protein sequence ID" value="NVL04315.1"/>
    <property type="molecule type" value="Genomic_DNA"/>
</dbReference>
<gene>
    <name evidence="3" type="ORF">HU230_00855</name>
</gene>
<feature type="region of interest" description="Disordered" evidence="1">
    <location>
        <begin position="149"/>
        <end position="168"/>
    </location>
</feature>
<dbReference type="AlphaFoldDB" id="A0A973WJH2"/>
<feature type="chain" id="PRO_5037171903" evidence="2">
    <location>
        <begin position="30"/>
        <end position="230"/>
    </location>
</feature>
<reference evidence="3" key="1">
    <citation type="submission" date="2020-06" db="EMBL/GenBank/DDBJ databases">
        <title>Whole Genome Sequence of Bradyrhizobium sp. Strain 66S1MB.</title>
        <authorList>
            <person name="Bromfield E."/>
            <person name="Cloutier S."/>
        </authorList>
    </citation>
    <scope>NUCLEOTIDE SEQUENCE</scope>
    <source>
        <strain evidence="3">66S1MB</strain>
    </source>
</reference>
<protein>
    <submittedName>
        <fullName evidence="3">Uncharacterized protein</fullName>
    </submittedName>
</protein>
<name>A0A973WJH2_9BRAD</name>
<comment type="caution">
    <text evidence="3">The sequence shown here is derived from an EMBL/GenBank/DDBJ whole genome shotgun (WGS) entry which is preliminary data.</text>
</comment>
<feature type="region of interest" description="Disordered" evidence="1">
    <location>
        <begin position="210"/>
        <end position="230"/>
    </location>
</feature>
<evidence type="ECO:0000313" key="3">
    <source>
        <dbReference type="EMBL" id="NVL04315.1"/>
    </source>
</evidence>
<accession>A0A973WJH2</accession>
<evidence type="ECO:0000256" key="2">
    <source>
        <dbReference type="SAM" id="SignalP"/>
    </source>
</evidence>
<evidence type="ECO:0000256" key="1">
    <source>
        <dbReference type="SAM" id="MobiDB-lite"/>
    </source>
</evidence>